<name>A0A7C1CEA8_9CREN</name>
<organism evidence="1">
    <name type="scientific">Thermofilum adornatum</name>
    <dbReference type="NCBI Taxonomy" id="1365176"/>
    <lineage>
        <taxon>Archaea</taxon>
        <taxon>Thermoproteota</taxon>
        <taxon>Thermoprotei</taxon>
        <taxon>Thermofilales</taxon>
        <taxon>Thermofilaceae</taxon>
        <taxon>Thermofilum</taxon>
    </lineage>
</organism>
<protein>
    <submittedName>
        <fullName evidence="1">Uncharacterized protein</fullName>
    </submittedName>
</protein>
<comment type="caution">
    <text evidence="1">The sequence shown here is derived from an EMBL/GenBank/DDBJ whole genome shotgun (WGS) entry which is preliminary data.</text>
</comment>
<evidence type="ECO:0000313" key="1">
    <source>
        <dbReference type="EMBL" id="HDP14214.1"/>
    </source>
</evidence>
<sequence>MMVGANFLDKVLDWTRRTNSLVEFFFNETPYRVRIDKFIRAEDASGNIVPWSKAFGTKKPIDVFVTFHIKRILVKRDGKEENYSNLEEFLKLI</sequence>
<gene>
    <name evidence="1" type="ORF">ENN26_00345</name>
</gene>
<dbReference type="EMBL" id="DSAY01000005">
    <property type="protein sequence ID" value="HDP14214.1"/>
    <property type="molecule type" value="Genomic_DNA"/>
</dbReference>
<reference evidence="1" key="1">
    <citation type="journal article" date="2020" name="mSystems">
        <title>Genome- and Community-Level Interaction Insights into Carbon Utilization and Element Cycling Functions of Hydrothermarchaeota in Hydrothermal Sediment.</title>
        <authorList>
            <person name="Zhou Z."/>
            <person name="Liu Y."/>
            <person name="Xu W."/>
            <person name="Pan J."/>
            <person name="Luo Z.H."/>
            <person name="Li M."/>
        </authorList>
    </citation>
    <scope>NUCLEOTIDE SEQUENCE [LARGE SCALE GENOMIC DNA]</scope>
    <source>
        <strain evidence="1">SpSt-116</strain>
    </source>
</reference>
<dbReference type="AlphaFoldDB" id="A0A7C1CEA8"/>
<proteinExistence type="predicted"/>
<accession>A0A7C1CEA8</accession>